<dbReference type="Pfam" id="PF01966">
    <property type="entry name" value="HD"/>
    <property type="match status" value="1"/>
</dbReference>
<dbReference type="SUPFAM" id="SSF109604">
    <property type="entry name" value="HD-domain/PDEase-like"/>
    <property type="match status" value="1"/>
</dbReference>
<organism evidence="2 3">
    <name type="scientific">Chitinimonas prasina</name>
    <dbReference type="NCBI Taxonomy" id="1434937"/>
    <lineage>
        <taxon>Bacteria</taxon>
        <taxon>Pseudomonadati</taxon>
        <taxon>Pseudomonadota</taxon>
        <taxon>Betaproteobacteria</taxon>
        <taxon>Neisseriales</taxon>
        <taxon>Chitinibacteraceae</taxon>
        <taxon>Chitinimonas</taxon>
    </lineage>
</organism>
<dbReference type="InterPro" id="IPR017670">
    <property type="entry name" value="Phosphonate_degrad-assoc"/>
</dbReference>
<dbReference type="NCBIfam" id="TIGR03276">
    <property type="entry name" value="Phn-HD"/>
    <property type="match status" value="1"/>
</dbReference>
<dbReference type="InterPro" id="IPR006674">
    <property type="entry name" value="HD_domain"/>
</dbReference>
<accession>A0ABQ5YET4</accession>
<name>A0ABQ5YET4_9NEIS</name>
<sequence>MARHFPYPSAAHAMSLTIPTIASLFASHGSQLYGGEAISQAEHACQAAWLAEQAGEDDALIVACLLHDLGHLLFEQGEQDLAQGKDDLHQYRLLPFLRHWLPDEVVVPIGMHVDAKRYLCVTEPGYQDRLSEASSLSLALQGGVMDVDAAARFAAQPHAGRAIALRRYDDAAKRVGWVVPDIEYFLPRLAALASE</sequence>
<evidence type="ECO:0000313" key="2">
    <source>
        <dbReference type="EMBL" id="GLR13505.1"/>
    </source>
</evidence>
<dbReference type="Gene3D" id="1.10.3210.10">
    <property type="entry name" value="Hypothetical protein af1432"/>
    <property type="match status" value="1"/>
</dbReference>
<evidence type="ECO:0000313" key="3">
    <source>
        <dbReference type="Proteomes" id="UP001156706"/>
    </source>
</evidence>
<evidence type="ECO:0000259" key="1">
    <source>
        <dbReference type="Pfam" id="PF01966"/>
    </source>
</evidence>
<dbReference type="EMBL" id="BSOG01000002">
    <property type="protein sequence ID" value="GLR13505.1"/>
    <property type="molecule type" value="Genomic_DNA"/>
</dbReference>
<keyword evidence="3" id="KW-1185">Reference proteome</keyword>
<proteinExistence type="predicted"/>
<feature type="domain" description="HD" evidence="1">
    <location>
        <begin position="42"/>
        <end position="80"/>
    </location>
</feature>
<dbReference type="Proteomes" id="UP001156706">
    <property type="component" value="Unassembled WGS sequence"/>
</dbReference>
<dbReference type="InterPro" id="IPR003607">
    <property type="entry name" value="HD/PDEase_dom"/>
</dbReference>
<dbReference type="PANTHER" id="PTHR40202">
    <property type="match status" value="1"/>
</dbReference>
<dbReference type="PANTHER" id="PTHR40202:SF1">
    <property type="entry name" value="HD DOMAIN-CONTAINING PROTEIN"/>
    <property type="match status" value="1"/>
</dbReference>
<protein>
    <submittedName>
        <fullName evidence="2">Phosphohydrolase</fullName>
    </submittedName>
</protein>
<dbReference type="InterPro" id="IPR052567">
    <property type="entry name" value="OP_Dioxygenase"/>
</dbReference>
<dbReference type="CDD" id="cd00077">
    <property type="entry name" value="HDc"/>
    <property type="match status" value="1"/>
</dbReference>
<comment type="caution">
    <text evidence="2">The sequence shown here is derived from an EMBL/GenBank/DDBJ whole genome shotgun (WGS) entry which is preliminary data.</text>
</comment>
<gene>
    <name evidence="2" type="ORF">GCM10007907_22950</name>
</gene>
<reference evidence="3" key="1">
    <citation type="journal article" date="2019" name="Int. J. Syst. Evol. Microbiol.">
        <title>The Global Catalogue of Microorganisms (GCM) 10K type strain sequencing project: providing services to taxonomists for standard genome sequencing and annotation.</title>
        <authorList>
            <consortium name="The Broad Institute Genomics Platform"/>
            <consortium name="The Broad Institute Genome Sequencing Center for Infectious Disease"/>
            <person name="Wu L."/>
            <person name="Ma J."/>
        </authorList>
    </citation>
    <scope>NUCLEOTIDE SEQUENCE [LARGE SCALE GENOMIC DNA]</scope>
    <source>
        <strain evidence="3">NBRC 110044</strain>
    </source>
</reference>